<evidence type="ECO:0000256" key="5">
    <source>
        <dbReference type="ARBA" id="ARBA00022723"/>
    </source>
</evidence>
<reference evidence="17" key="1">
    <citation type="submission" date="2013-07" db="EMBL/GenBank/DDBJ databases">
        <title>The Genome Sequence of Cryptococcus bestiolae CBS10118.</title>
        <authorList>
            <consortium name="The Broad Institute Genome Sequencing Platform"/>
            <person name="Cuomo C."/>
            <person name="Litvintseva A."/>
            <person name="Chen Y."/>
            <person name="Heitman J."/>
            <person name="Sun S."/>
            <person name="Springer D."/>
            <person name="Dromer F."/>
            <person name="Young S.K."/>
            <person name="Zeng Q."/>
            <person name="Gargeya S."/>
            <person name="Fitzgerald M."/>
            <person name="Abouelleil A."/>
            <person name="Alvarado L."/>
            <person name="Berlin A.M."/>
            <person name="Chapman S.B."/>
            <person name="Dewar J."/>
            <person name="Goldberg J."/>
            <person name="Griggs A."/>
            <person name="Gujja S."/>
            <person name="Hansen M."/>
            <person name="Howarth C."/>
            <person name="Imamovic A."/>
            <person name="Larimer J."/>
            <person name="McCowan C."/>
            <person name="Murphy C."/>
            <person name="Pearson M."/>
            <person name="Priest M."/>
            <person name="Roberts A."/>
            <person name="Saif S."/>
            <person name="Shea T."/>
            <person name="Sykes S."/>
            <person name="Wortman J."/>
            <person name="Nusbaum C."/>
            <person name="Birren B."/>
        </authorList>
    </citation>
    <scope>NUCLEOTIDE SEQUENCE [LARGE SCALE GENOMIC DNA]</scope>
    <source>
        <strain evidence="17">CBS 10118</strain>
    </source>
</reference>
<dbReference type="EMBL" id="KI894018">
    <property type="protein sequence ID" value="OCF28516.1"/>
    <property type="molecule type" value="Genomic_DNA"/>
</dbReference>
<dbReference type="GO" id="GO:0000981">
    <property type="term" value="F:DNA-binding transcription factor activity, RNA polymerase II-specific"/>
    <property type="evidence" value="ECO:0007669"/>
    <property type="project" value="InterPro"/>
</dbReference>
<keyword evidence="10" id="KW-0804">Transcription</keyword>
<dbReference type="KEGG" id="kbi:30204402"/>
<evidence type="ECO:0000256" key="2">
    <source>
        <dbReference type="ARBA" id="ARBA00004609"/>
    </source>
</evidence>
<keyword evidence="7" id="KW-0805">Transcription regulation</keyword>
<dbReference type="SMART" id="SM00906">
    <property type="entry name" value="Fungal_trans"/>
    <property type="match status" value="1"/>
</dbReference>
<keyword evidence="4" id="KW-0336">GPI-anchor</keyword>
<dbReference type="GO" id="GO:0006351">
    <property type="term" value="P:DNA-templated transcription"/>
    <property type="evidence" value="ECO:0007669"/>
    <property type="project" value="InterPro"/>
</dbReference>
<dbReference type="GO" id="GO:0045944">
    <property type="term" value="P:positive regulation of transcription by RNA polymerase II"/>
    <property type="evidence" value="ECO:0007669"/>
    <property type="project" value="TreeGrafter"/>
</dbReference>
<comment type="subcellular location">
    <subcellularLocation>
        <location evidence="2">Cell membrane</location>
        <topology evidence="2">Lipid-anchor</topology>
        <topology evidence="2">GPI-anchor</topology>
    </subcellularLocation>
    <subcellularLocation>
        <location evidence="1">Nucleus</location>
    </subcellularLocation>
</comment>
<dbReference type="GO" id="GO:0071555">
    <property type="term" value="P:cell wall organization"/>
    <property type="evidence" value="ECO:0007669"/>
    <property type="project" value="UniProtKB-KW"/>
</dbReference>
<reference evidence="17" key="2">
    <citation type="submission" date="2014-01" db="EMBL/GenBank/DDBJ databases">
        <title>Evolution of pathogenesis and genome organization in the Tremellales.</title>
        <authorList>
            <person name="Cuomo C."/>
            <person name="Litvintseva A."/>
            <person name="Heitman J."/>
            <person name="Chen Y."/>
            <person name="Sun S."/>
            <person name="Springer D."/>
            <person name="Dromer F."/>
            <person name="Young S."/>
            <person name="Zeng Q."/>
            <person name="Chapman S."/>
            <person name="Gujja S."/>
            <person name="Saif S."/>
            <person name="Birren B."/>
        </authorList>
    </citation>
    <scope>NUCLEOTIDE SEQUENCE</scope>
    <source>
        <strain evidence="17">CBS 10118</strain>
    </source>
</reference>
<evidence type="ECO:0000256" key="12">
    <source>
        <dbReference type="ARBA" id="ARBA00023242"/>
    </source>
</evidence>
<evidence type="ECO:0000256" key="7">
    <source>
        <dbReference type="ARBA" id="ARBA00023015"/>
    </source>
</evidence>
<feature type="domain" description="Zn(2)-C6 fungal-type" evidence="16">
    <location>
        <begin position="336"/>
        <end position="369"/>
    </location>
</feature>
<dbReference type="Gene3D" id="3.20.20.370">
    <property type="entry name" value="Glycoside hydrolase/deacetylase"/>
    <property type="match status" value="1"/>
</dbReference>
<evidence type="ECO:0000256" key="1">
    <source>
        <dbReference type="ARBA" id="ARBA00004123"/>
    </source>
</evidence>
<proteinExistence type="predicted"/>
<evidence type="ECO:0000256" key="13">
    <source>
        <dbReference type="ARBA" id="ARBA00023288"/>
    </source>
</evidence>
<dbReference type="Pfam" id="PF04082">
    <property type="entry name" value="Fungal_trans"/>
    <property type="match status" value="1"/>
</dbReference>
<evidence type="ECO:0000256" key="14">
    <source>
        <dbReference type="ARBA" id="ARBA00023316"/>
    </source>
</evidence>
<keyword evidence="8" id="KW-0238">DNA-binding</keyword>
<keyword evidence="13" id="KW-0449">Lipoprotein</keyword>
<evidence type="ECO:0000313" key="17">
    <source>
        <dbReference type="EMBL" id="OCF28516.1"/>
    </source>
</evidence>
<evidence type="ECO:0000256" key="10">
    <source>
        <dbReference type="ARBA" id="ARBA00023163"/>
    </source>
</evidence>
<feature type="compositionally biased region" description="Low complexity" evidence="15">
    <location>
        <begin position="305"/>
        <end position="314"/>
    </location>
</feature>
<sequence length="1016" mass="112981">MTADYYLPPRDYVGYGSESRPGVWPGGKKIAVSFVLNYEEGAESTPWNGDDGSCPSLHELHYDRKATTGGKRDGLVEDMFEYGIRQGLPRLLKLFRQYGWKWTTWTCARAFEVTGPYPKMLVEDGHEIACHGNRWQNHGTNLEEVKAHIHRSFDRLQAATGLSDVPTGWFVGSGHQSIKLGRATVHRERNVPLLYCSDTYSGDEPYWAPDPYAEVYGGEDKGMLMIPYSLCTNDHLFFVAGGAGVSAPDDWYEMLKAEFDALYAEGERGQAKMMTIAMHNRFVFSTQNQWSPVSRAGELDGGGDPSSSSPPLTKSTKRTRTGSRKDVANKNRCINACNRCKLKKLKCYRTEESSGNCAACEKSSEACVFEDIVMRPGYAKYIIALEDRCAKLEKALFDIMPNHPELSDHFVSSGPEITFRLSSSSQAEGSSYSTSGPYETRTFAQSRGALSGLLHSCLPFKPSSHSHPTDLGSVMQPTSPIDTPANPNPAIPSIDIANKLINTVYSHLQCRYPFLDWGQISKWHADRDKLLHTKITAPYEDQIAAFFLWGIYAIGIQLEPASGLDSSQSYFEQAWKYSDTVTTPHDLMTARILLLTTFFAFRATSGLSLWLLGGLAMRLCVEIGVYKKDPIVNDHLEDQWKKRIFWSAYTFDRLISHASGRPVSIADEVIDVDMPADVDTTVADPQVIKLALASQGGISDRLTNMTSAIMSIKMYRIRSRIHAALPALRNSKTSRELTVGFLKELEEWRQNIPRQEKDTAIPMQAEDRFRWRYFLCVLLALRPSIIKASPNDPTLGLCATAAAEACELDRTVHKGPATRQTTISVCHTLLCGTTLLYCLHISPTVISKKVSSRAIRACSSTLAVYSQLFNEARPFSEMFEYMADELLAEVTLRGESADIVIEVITSMFDGNFEPLARLYDSLKNQTSDDRTTSDEIVANPPTDLVVAATMNSEQPTEPTQLVSTGLTPFLGFSSRDELGQLMTGNASETTNGPPISGDGLNLDWLNLDNALWEYMT</sequence>
<evidence type="ECO:0000256" key="11">
    <source>
        <dbReference type="ARBA" id="ARBA00023180"/>
    </source>
</evidence>
<keyword evidence="6" id="KW-0862">Zinc</keyword>
<evidence type="ECO:0000256" key="15">
    <source>
        <dbReference type="SAM" id="MobiDB-lite"/>
    </source>
</evidence>
<dbReference type="Pfam" id="PF00172">
    <property type="entry name" value="Zn_clus"/>
    <property type="match status" value="1"/>
</dbReference>
<keyword evidence="3" id="KW-1003">Cell membrane</keyword>
<evidence type="ECO:0000256" key="4">
    <source>
        <dbReference type="ARBA" id="ARBA00022622"/>
    </source>
</evidence>
<dbReference type="InterPro" id="IPR007219">
    <property type="entry name" value="XnlR_reg_dom"/>
</dbReference>
<dbReference type="InterPro" id="IPR052202">
    <property type="entry name" value="Yeast_MetPath_Reg"/>
</dbReference>
<dbReference type="CDD" id="cd12148">
    <property type="entry name" value="fungal_TF_MHR"/>
    <property type="match status" value="1"/>
</dbReference>
<keyword evidence="11" id="KW-0325">Glycoprotein</keyword>
<feature type="region of interest" description="Disordered" evidence="15">
    <location>
        <begin position="294"/>
        <end position="325"/>
    </location>
</feature>
<keyword evidence="12" id="KW-0539">Nucleus</keyword>
<dbReference type="GO" id="GO:0005975">
    <property type="term" value="P:carbohydrate metabolic process"/>
    <property type="evidence" value="ECO:0007669"/>
    <property type="project" value="InterPro"/>
</dbReference>
<dbReference type="RefSeq" id="XP_019049586.2">
    <property type="nucleotide sequence ID" value="XM_019186708.2"/>
</dbReference>
<keyword evidence="9" id="KW-0472">Membrane</keyword>
<dbReference type="GO" id="GO:0016810">
    <property type="term" value="F:hydrolase activity, acting on carbon-nitrogen (but not peptide) bonds"/>
    <property type="evidence" value="ECO:0007669"/>
    <property type="project" value="InterPro"/>
</dbReference>
<evidence type="ECO:0000259" key="16">
    <source>
        <dbReference type="PROSITE" id="PS50048"/>
    </source>
</evidence>
<evidence type="ECO:0000256" key="3">
    <source>
        <dbReference type="ARBA" id="ARBA00022475"/>
    </source>
</evidence>
<dbReference type="CDD" id="cd00067">
    <property type="entry name" value="GAL4"/>
    <property type="match status" value="1"/>
</dbReference>
<dbReference type="PROSITE" id="PS50048">
    <property type="entry name" value="ZN2_CY6_FUNGAL_2"/>
    <property type="match status" value="1"/>
</dbReference>
<dbReference type="VEuPathDB" id="FungiDB:I302_00003"/>
<dbReference type="GO" id="GO:0043565">
    <property type="term" value="F:sequence-specific DNA binding"/>
    <property type="evidence" value="ECO:0007669"/>
    <property type="project" value="TreeGrafter"/>
</dbReference>
<dbReference type="GeneID" id="30204402"/>
<dbReference type="SUPFAM" id="SSF88713">
    <property type="entry name" value="Glycoside hydrolase/deacetylase"/>
    <property type="match status" value="1"/>
</dbReference>
<dbReference type="GO" id="GO:0098552">
    <property type="term" value="C:side of membrane"/>
    <property type="evidence" value="ECO:0007669"/>
    <property type="project" value="UniProtKB-KW"/>
</dbReference>
<dbReference type="SMART" id="SM00066">
    <property type="entry name" value="GAL4"/>
    <property type="match status" value="1"/>
</dbReference>
<dbReference type="InterPro" id="IPR011330">
    <property type="entry name" value="Glyco_hydro/deAcase_b/a-brl"/>
</dbReference>
<dbReference type="OrthoDB" id="9970124at2759"/>
<keyword evidence="5" id="KW-0479">Metal-binding</keyword>
<dbReference type="PROSITE" id="PS00463">
    <property type="entry name" value="ZN2_CY6_FUNGAL_1"/>
    <property type="match status" value="1"/>
</dbReference>
<dbReference type="PANTHER" id="PTHR47782">
    <property type="entry name" value="ZN(II)2CYS6 TRANSCRIPTION FACTOR (EUROFUNG)-RELATED"/>
    <property type="match status" value="1"/>
</dbReference>
<evidence type="ECO:0000256" key="8">
    <source>
        <dbReference type="ARBA" id="ARBA00023125"/>
    </source>
</evidence>
<name>A0A1B9GBV8_9TREE</name>
<organism evidence="17">
    <name type="scientific">Kwoniella bestiolae CBS 10118</name>
    <dbReference type="NCBI Taxonomy" id="1296100"/>
    <lineage>
        <taxon>Eukaryota</taxon>
        <taxon>Fungi</taxon>
        <taxon>Dikarya</taxon>
        <taxon>Basidiomycota</taxon>
        <taxon>Agaricomycotina</taxon>
        <taxon>Tremellomycetes</taxon>
        <taxon>Tremellales</taxon>
        <taxon>Cryptococcaceae</taxon>
        <taxon>Kwoniella</taxon>
    </lineage>
</organism>
<accession>A0A1B9GBV8</accession>
<dbReference type="PANTHER" id="PTHR47782:SF12">
    <property type="entry name" value="ZN(II)2CYS6 TRANSCRIPTION FACTOR (EUROFUNG)"/>
    <property type="match status" value="1"/>
</dbReference>
<dbReference type="AlphaFoldDB" id="A0A1B9GBV8"/>
<dbReference type="SUPFAM" id="SSF57701">
    <property type="entry name" value="Zn2/Cys6 DNA-binding domain"/>
    <property type="match status" value="1"/>
</dbReference>
<dbReference type="InterPro" id="IPR036864">
    <property type="entry name" value="Zn2-C6_fun-type_DNA-bd_sf"/>
</dbReference>
<dbReference type="Gene3D" id="4.10.240.10">
    <property type="entry name" value="Zn(2)-C6 fungal-type DNA-binding domain"/>
    <property type="match status" value="1"/>
</dbReference>
<dbReference type="GO" id="GO:0005886">
    <property type="term" value="C:plasma membrane"/>
    <property type="evidence" value="ECO:0007669"/>
    <property type="project" value="UniProtKB-SubCell"/>
</dbReference>
<keyword evidence="14" id="KW-0961">Cell wall biogenesis/degradation</keyword>
<evidence type="ECO:0000256" key="9">
    <source>
        <dbReference type="ARBA" id="ARBA00023136"/>
    </source>
</evidence>
<dbReference type="GO" id="GO:0008270">
    <property type="term" value="F:zinc ion binding"/>
    <property type="evidence" value="ECO:0007669"/>
    <property type="project" value="InterPro"/>
</dbReference>
<dbReference type="GO" id="GO:0005634">
    <property type="term" value="C:nucleus"/>
    <property type="evidence" value="ECO:0007669"/>
    <property type="project" value="UniProtKB-SubCell"/>
</dbReference>
<dbReference type="InterPro" id="IPR001138">
    <property type="entry name" value="Zn2Cys6_DnaBD"/>
</dbReference>
<protein>
    <recommendedName>
        <fullName evidence="16">Zn(2)-C6 fungal-type domain-containing protein</fullName>
    </recommendedName>
</protein>
<evidence type="ECO:0000256" key="6">
    <source>
        <dbReference type="ARBA" id="ARBA00022833"/>
    </source>
</evidence>
<dbReference type="InterPro" id="IPR002509">
    <property type="entry name" value="NODB_dom"/>
</dbReference>
<gene>
    <name evidence="17" type="ORF">I302_00003</name>
</gene>
<dbReference type="Pfam" id="PF01522">
    <property type="entry name" value="Polysacc_deac_1"/>
    <property type="match status" value="1"/>
</dbReference>